<evidence type="ECO:0000256" key="1">
    <source>
        <dbReference type="SAM" id="Phobius"/>
    </source>
</evidence>
<sequence>MSLADSHSQAEQGQSSSTEGPLLIDKEVLYTKAINAKLPTAIKSDVDSWIALAQTVAVTSALFAGVQISLNQIIESAMSGGGDSSQGYPLSVWRGLRWFMYGAVIVNLGCAGSAVAVINMAASLECDIGYMATKYYRRRIADEAAERNRQENSEYKKKSKRETEKAKRYEAVYTWVSTEKLTGEFFDHKADIRRLQQFGIGKSFGWITWSMTFTFIAGGAFIFLTFLYWVALTQVKAAIALMAVAVALGLGLTLSFLLY</sequence>
<comment type="caution">
    <text evidence="2">The sequence shown here is derived from an EMBL/GenBank/DDBJ whole genome shotgun (WGS) entry which is preliminary data.</text>
</comment>
<evidence type="ECO:0000313" key="2">
    <source>
        <dbReference type="EMBL" id="CCA76462.1"/>
    </source>
</evidence>
<reference evidence="2 3" key="1">
    <citation type="journal article" date="2011" name="PLoS Pathog.">
        <title>Endophytic Life Strategies Decoded by Genome and Transcriptome Analyses of the Mutualistic Root Symbiont Piriformospora indica.</title>
        <authorList>
            <person name="Zuccaro A."/>
            <person name="Lahrmann U."/>
            <person name="Guldener U."/>
            <person name="Langen G."/>
            <person name="Pfiffi S."/>
            <person name="Biedenkopf D."/>
            <person name="Wong P."/>
            <person name="Samans B."/>
            <person name="Grimm C."/>
            <person name="Basiewicz M."/>
            <person name="Murat C."/>
            <person name="Martin F."/>
            <person name="Kogel K.H."/>
        </authorList>
    </citation>
    <scope>NUCLEOTIDE SEQUENCE [LARGE SCALE GENOMIC DNA]</scope>
    <source>
        <strain evidence="2 3">DSM 11827</strain>
    </source>
</reference>
<keyword evidence="1" id="KW-0472">Membrane</keyword>
<dbReference type="InParanoid" id="G4TYR9"/>
<keyword evidence="1" id="KW-1133">Transmembrane helix</keyword>
<name>G4TYR9_SERID</name>
<keyword evidence="3" id="KW-1185">Reference proteome</keyword>
<keyword evidence="1" id="KW-0812">Transmembrane</keyword>
<gene>
    <name evidence="2" type="ORF">PIIN_10455</name>
</gene>
<feature type="transmembrane region" description="Helical" evidence="1">
    <location>
        <begin position="98"/>
        <end position="122"/>
    </location>
</feature>
<feature type="transmembrane region" description="Helical" evidence="1">
    <location>
        <begin position="203"/>
        <end position="231"/>
    </location>
</feature>
<dbReference type="Proteomes" id="UP000007148">
    <property type="component" value="Unassembled WGS sequence"/>
</dbReference>
<organism evidence="2 3">
    <name type="scientific">Serendipita indica (strain DSM 11827)</name>
    <name type="common">Root endophyte fungus</name>
    <name type="synonym">Piriformospora indica</name>
    <dbReference type="NCBI Taxonomy" id="1109443"/>
    <lineage>
        <taxon>Eukaryota</taxon>
        <taxon>Fungi</taxon>
        <taxon>Dikarya</taxon>
        <taxon>Basidiomycota</taxon>
        <taxon>Agaricomycotina</taxon>
        <taxon>Agaricomycetes</taxon>
        <taxon>Sebacinales</taxon>
        <taxon>Serendipitaceae</taxon>
        <taxon>Serendipita</taxon>
    </lineage>
</organism>
<dbReference type="OrthoDB" id="3225366at2759"/>
<dbReference type="AlphaFoldDB" id="G4TYR9"/>
<accession>G4TYR9</accession>
<dbReference type="EMBL" id="CAFZ01000766">
    <property type="protein sequence ID" value="CCA76462.1"/>
    <property type="molecule type" value="Genomic_DNA"/>
</dbReference>
<dbReference type="HOGENOM" id="CLU_085797_0_0_1"/>
<evidence type="ECO:0000313" key="3">
    <source>
        <dbReference type="Proteomes" id="UP000007148"/>
    </source>
</evidence>
<feature type="transmembrane region" description="Helical" evidence="1">
    <location>
        <begin position="237"/>
        <end position="258"/>
    </location>
</feature>
<protein>
    <submittedName>
        <fullName evidence="2">Uncharacterized protein</fullName>
    </submittedName>
</protein>
<proteinExistence type="predicted"/>